<dbReference type="SUPFAM" id="SSF52540">
    <property type="entry name" value="P-loop containing nucleoside triphosphate hydrolases"/>
    <property type="match status" value="1"/>
</dbReference>
<accession>A0A2N6CS72</accession>
<dbReference type="InterPro" id="IPR009057">
    <property type="entry name" value="Homeodomain-like_sf"/>
</dbReference>
<dbReference type="SMART" id="SM00448">
    <property type="entry name" value="REC"/>
    <property type="match status" value="1"/>
</dbReference>
<evidence type="ECO:0000256" key="3">
    <source>
        <dbReference type="ARBA" id="ARBA00023015"/>
    </source>
</evidence>
<gene>
    <name evidence="9" type="ORF">C0630_18745</name>
</gene>
<dbReference type="InterPro" id="IPR027417">
    <property type="entry name" value="P-loop_NTPase"/>
</dbReference>
<keyword evidence="6" id="KW-0597">Phosphoprotein</keyword>
<dbReference type="InterPro" id="IPR001789">
    <property type="entry name" value="Sig_transdc_resp-reg_receiver"/>
</dbReference>
<dbReference type="RefSeq" id="WP_273440956.1">
    <property type="nucleotide sequence ID" value="NZ_PKUN01000030.1"/>
</dbReference>
<dbReference type="EMBL" id="PKUN01000030">
    <property type="protein sequence ID" value="PLX59932.1"/>
    <property type="molecule type" value="Genomic_DNA"/>
</dbReference>
<dbReference type="PROSITE" id="PS00675">
    <property type="entry name" value="SIGMA54_INTERACT_1"/>
    <property type="match status" value="1"/>
</dbReference>
<dbReference type="SMART" id="SM00382">
    <property type="entry name" value="AAA"/>
    <property type="match status" value="1"/>
</dbReference>
<dbReference type="InterPro" id="IPR025662">
    <property type="entry name" value="Sigma_54_int_dom_ATP-bd_1"/>
</dbReference>
<dbReference type="Pfam" id="PF00158">
    <property type="entry name" value="Sigma54_activat"/>
    <property type="match status" value="1"/>
</dbReference>
<keyword evidence="3" id="KW-0805">Transcription regulation</keyword>
<dbReference type="CDD" id="cd00009">
    <property type="entry name" value="AAA"/>
    <property type="match status" value="1"/>
</dbReference>
<dbReference type="PROSITE" id="PS50110">
    <property type="entry name" value="RESPONSE_REGULATORY"/>
    <property type="match status" value="1"/>
</dbReference>
<keyword evidence="5" id="KW-0804">Transcription</keyword>
<organism evidence="9 10">
    <name type="scientific">Sedimenticola selenatireducens</name>
    <dbReference type="NCBI Taxonomy" id="191960"/>
    <lineage>
        <taxon>Bacteria</taxon>
        <taxon>Pseudomonadati</taxon>
        <taxon>Pseudomonadota</taxon>
        <taxon>Gammaproteobacteria</taxon>
        <taxon>Chromatiales</taxon>
        <taxon>Sedimenticolaceae</taxon>
        <taxon>Sedimenticola</taxon>
    </lineage>
</organism>
<dbReference type="PROSITE" id="PS00688">
    <property type="entry name" value="SIGMA54_INTERACT_3"/>
    <property type="match status" value="1"/>
</dbReference>
<dbReference type="SUPFAM" id="SSF52172">
    <property type="entry name" value="CheY-like"/>
    <property type="match status" value="1"/>
</dbReference>
<dbReference type="InterPro" id="IPR058031">
    <property type="entry name" value="AAA_lid_NorR"/>
</dbReference>
<dbReference type="FunFam" id="3.40.50.300:FF:000006">
    <property type="entry name" value="DNA-binding transcriptional regulator NtrC"/>
    <property type="match status" value="1"/>
</dbReference>
<feature type="modified residue" description="4-aspartylphosphate" evidence="6">
    <location>
        <position position="55"/>
    </location>
</feature>
<dbReference type="PANTHER" id="PTHR32071">
    <property type="entry name" value="TRANSCRIPTIONAL REGULATORY PROTEIN"/>
    <property type="match status" value="1"/>
</dbReference>
<feature type="domain" description="Sigma-54 factor interaction" evidence="7">
    <location>
        <begin position="145"/>
        <end position="375"/>
    </location>
</feature>
<proteinExistence type="predicted"/>
<evidence type="ECO:0000259" key="7">
    <source>
        <dbReference type="PROSITE" id="PS50045"/>
    </source>
</evidence>
<dbReference type="Pfam" id="PF02954">
    <property type="entry name" value="HTH_8"/>
    <property type="match status" value="1"/>
</dbReference>
<name>A0A2N6CS72_9GAMM</name>
<dbReference type="GO" id="GO:0005524">
    <property type="term" value="F:ATP binding"/>
    <property type="evidence" value="ECO:0007669"/>
    <property type="project" value="UniProtKB-KW"/>
</dbReference>
<dbReference type="Gene3D" id="3.40.50.300">
    <property type="entry name" value="P-loop containing nucleotide triphosphate hydrolases"/>
    <property type="match status" value="1"/>
</dbReference>
<dbReference type="Proteomes" id="UP000235015">
    <property type="component" value="Unassembled WGS sequence"/>
</dbReference>
<sequence>MAKTILIIEDEPLLGAELKRHFERVGWRVELAEQLGLARSKLFDKGLLPPVVLADMNLPDGNSLDLLEEVKQNKIVGEWIFLTGYGSVADSVRALRLGAYDFLEKPVDFERLDLVISGAMRSAIAQRRLYDQLETGSRHFTVESFIGRSSAAEQIRAILRKLIDTPISALIVSGETGTGKGVVTKILHYSGQRQDAPMVEVNCSALPKDLLESELFGHEAGSFTGAKGRRRGLFEQADGGTLFLDEIAEMPVDLQSKLLKALEEKKFRRVGGDREIQVDVQVIAATNRDLLTCIEEGLFRKDLYHRLSVYQLRVPQLRERVIDLEQLVPLFIAEFNAKSGKSVSVIGERVWEKLKAHSWPGNVRELRNVIERCVLFSDTNELPVQWLHLQPEIYAPEESVTVPGGSLSGPDAVTPDNKFIHVPLDGSMGLDEMDRFIICAALEQNQHNVTATARMLNTTRDTLRYRINKYDIQLPDGA</sequence>
<keyword evidence="1" id="KW-0547">Nucleotide-binding</keyword>
<evidence type="ECO:0000256" key="6">
    <source>
        <dbReference type="PROSITE-ProRule" id="PRU00169"/>
    </source>
</evidence>
<evidence type="ECO:0000256" key="4">
    <source>
        <dbReference type="ARBA" id="ARBA00023125"/>
    </source>
</evidence>
<dbReference type="GO" id="GO:0006355">
    <property type="term" value="P:regulation of DNA-templated transcription"/>
    <property type="evidence" value="ECO:0007669"/>
    <property type="project" value="InterPro"/>
</dbReference>
<evidence type="ECO:0000313" key="10">
    <source>
        <dbReference type="Proteomes" id="UP000235015"/>
    </source>
</evidence>
<dbReference type="Pfam" id="PF25601">
    <property type="entry name" value="AAA_lid_14"/>
    <property type="match status" value="1"/>
</dbReference>
<dbReference type="GO" id="GO:0000160">
    <property type="term" value="P:phosphorelay signal transduction system"/>
    <property type="evidence" value="ECO:0007669"/>
    <property type="project" value="InterPro"/>
</dbReference>
<dbReference type="InterPro" id="IPR002078">
    <property type="entry name" value="Sigma_54_int"/>
</dbReference>
<dbReference type="PROSITE" id="PS50045">
    <property type="entry name" value="SIGMA54_INTERACT_4"/>
    <property type="match status" value="1"/>
</dbReference>
<evidence type="ECO:0000256" key="5">
    <source>
        <dbReference type="ARBA" id="ARBA00023163"/>
    </source>
</evidence>
<dbReference type="PRINTS" id="PR01590">
    <property type="entry name" value="HTHFIS"/>
</dbReference>
<evidence type="ECO:0000313" key="9">
    <source>
        <dbReference type="EMBL" id="PLX59932.1"/>
    </source>
</evidence>
<dbReference type="Pfam" id="PF00072">
    <property type="entry name" value="Response_reg"/>
    <property type="match status" value="1"/>
</dbReference>
<dbReference type="Gene3D" id="3.40.50.2300">
    <property type="match status" value="1"/>
</dbReference>
<keyword evidence="4" id="KW-0238">DNA-binding</keyword>
<dbReference type="Gene3D" id="1.10.8.60">
    <property type="match status" value="1"/>
</dbReference>
<evidence type="ECO:0000259" key="8">
    <source>
        <dbReference type="PROSITE" id="PS50110"/>
    </source>
</evidence>
<dbReference type="STRING" id="1111735.GCA_000428045_02636"/>
<dbReference type="InterPro" id="IPR025943">
    <property type="entry name" value="Sigma_54_int_dom_ATP-bd_2"/>
</dbReference>
<dbReference type="PANTHER" id="PTHR32071:SF117">
    <property type="entry name" value="PTS-DEPENDENT DIHYDROXYACETONE KINASE OPERON REGULATORY PROTEIN-RELATED"/>
    <property type="match status" value="1"/>
</dbReference>
<feature type="domain" description="Response regulatory" evidence="8">
    <location>
        <begin position="4"/>
        <end position="120"/>
    </location>
</feature>
<comment type="caution">
    <text evidence="9">The sequence shown here is derived from an EMBL/GenBank/DDBJ whole genome shotgun (WGS) entry which is preliminary data.</text>
</comment>
<dbReference type="InterPro" id="IPR025944">
    <property type="entry name" value="Sigma_54_int_dom_CS"/>
</dbReference>
<dbReference type="InterPro" id="IPR002197">
    <property type="entry name" value="HTH_Fis"/>
</dbReference>
<keyword evidence="2" id="KW-0067">ATP-binding</keyword>
<dbReference type="InterPro" id="IPR003593">
    <property type="entry name" value="AAA+_ATPase"/>
</dbReference>
<dbReference type="PROSITE" id="PS00676">
    <property type="entry name" value="SIGMA54_INTERACT_2"/>
    <property type="match status" value="1"/>
</dbReference>
<dbReference type="AlphaFoldDB" id="A0A2N6CS72"/>
<evidence type="ECO:0000256" key="1">
    <source>
        <dbReference type="ARBA" id="ARBA00022741"/>
    </source>
</evidence>
<dbReference type="InterPro" id="IPR011006">
    <property type="entry name" value="CheY-like_superfamily"/>
</dbReference>
<evidence type="ECO:0000256" key="2">
    <source>
        <dbReference type="ARBA" id="ARBA00022840"/>
    </source>
</evidence>
<reference evidence="9 10" key="1">
    <citation type="submission" date="2017-11" db="EMBL/GenBank/DDBJ databases">
        <title>Genome-resolved metagenomics identifies genetic mobility, metabolic interactions, and unexpected diversity in perchlorate-reducing communities.</title>
        <authorList>
            <person name="Barnum T.P."/>
            <person name="Figueroa I.A."/>
            <person name="Carlstrom C.I."/>
            <person name="Lucas L.N."/>
            <person name="Engelbrektson A.L."/>
            <person name="Coates J.D."/>
        </authorList>
    </citation>
    <scope>NUCLEOTIDE SEQUENCE [LARGE SCALE GENOMIC DNA]</scope>
    <source>
        <strain evidence="9">BM301</strain>
    </source>
</reference>
<dbReference type="SUPFAM" id="SSF46689">
    <property type="entry name" value="Homeodomain-like"/>
    <property type="match status" value="1"/>
</dbReference>
<protein>
    <submittedName>
        <fullName evidence="9">Sigma-54-dependent Fis family transcriptional regulator</fullName>
    </submittedName>
</protein>
<dbReference type="Gene3D" id="1.10.10.60">
    <property type="entry name" value="Homeodomain-like"/>
    <property type="match status" value="1"/>
</dbReference>
<dbReference type="GO" id="GO:0043565">
    <property type="term" value="F:sequence-specific DNA binding"/>
    <property type="evidence" value="ECO:0007669"/>
    <property type="project" value="InterPro"/>
</dbReference>